<evidence type="ECO:0000313" key="2">
    <source>
        <dbReference type="Proteomes" id="UP000694845"/>
    </source>
</evidence>
<dbReference type="GeneID" id="110990449"/>
<feature type="region of interest" description="Disordered" evidence="1">
    <location>
        <begin position="562"/>
        <end position="584"/>
    </location>
</feature>
<dbReference type="Pfam" id="PF06918">
    <property type="entry name" value="DUF1280"/>
    <property type="match status" value="1"/>
</dbReference>
<protein>
    <submittedName>
        <fullName evidence="3">Uncharacterized protein LOC110990449</fullName>
    </submittedName>
</protein>
<sequence>MDLGGTVLEILEKYPRLLEDGKIDNEIQNLKALTMSWSKTIHDILIAVNGRFRGHKCNPVLSISKEIHNALKEPIMPNPLPLTLEKLGTQILKSKLAQSSDGISTTFKTGGQFILQQLVAVCIPKPRRTSEEASSSAKRRRTRVLQTARDIISGGSVQVQLAHEIKLQKDHKELQQELSSLQHIRIPQGDLLSLKANMCFSWKRNRELKCWLQQYGIHTEYEAKLRSQQKAVINDNIIAEYLPFTFPDEVNGGFVVKNAACVAVRSLHDKVIQQLQENEDAGKLTWHEGLIPQGKVWIKIGGDKGGGTFKQMLQIGNVQHPNSLSNTSVITIFEASDTIHNIKLGLLRHQQQVKELMESTWRGHTFDILFGDYEYLCRMYGISGASGRHCCLYCDITKEDMQLKHSKRRPVHQRTLDSMKRDLDNFVASGADPRNAKMYNNVVRAPILPIPLTHVCPPGLHISLGLFLKHFNSLEAACSELDMKVASTLARSEKGQGEKELGRCCQEYIQALRAATHLEEQAASWRTNAEHLQEQLTATLIEVGDNDHPLVELLSESVQESTQKSKELTSQASQLRKDAKLTPGQGPLTSALDSFLQEFKVQRQVYHNKSFVGNHVHKCCKTENIYKLTSAVVKTVKQVCPTSPARLREAESLAAKYSKLFHAFASCHNLYNLAREMEEEDINTLENNIAEYLAFCREEFPKESIPPKMHILESHVVPWIRRWRVGLGFHGEQGGESVHARLNNIRSNIRGIREATDILKAVIETHWIQTSPATRGDH</sequence>
<dbReference type="PANTHER" id="PTHR31424">
    <property type="entry name" value="PROTEIN CBG23806"/>
    <property type="match status" value="1"/>
</dbReference>
<dbReference type="RefSeq" id="XP_022111148.1">
    <property type="nucleotide sequence ID" value="XM_022255456.1"/>
</dbReference>
<feature type="compositionally biased region" description="Polar residues" evidence="1">
    <location>
        <begin position="562"/>
        <end position="574"/>
    </location>
</feature>
<evidence type="ECO:0000256" key="1">
    <source>
        <dbReference type="SAM" id="MobiDB-lite"/>
    </source>
</evidence>
<keyword evidence="2" id="KW-1185">Reference proteome</keyword>
<dbReference type="KEGG" id="aplc:110990449"/>
<organism evidence="2 3">
    <name type="scientific">Acanthaster planci</name>
    <name type="common">Crown-of-thorns starfish</name>
    <dbReference type="NCBI Taxonomy" id="133434"/>
    <lineage>
        <taxon>Eukaryota</taxon>
        <taxon>Metazoa</taxon>
        <taxon>Echinodermata</taxon>
        <taxon>Eleutherozoa</taxon>
        <taxon>Asterozoa</taxon>
        <taxon>Asteroidea</taxon>
        <taxon>Valvatacea</taxon>
        <taxon>Valvatida</taxon>
        <taxon>Acanthasteridae</taxon>
        <taxon>Acanthaster</taxon>
    </lineage>
</organism>
<reference evidence="3" key="1">
    <citation type="submission" date="2025-08" db="UniProtKB">
        <authorList>
            <consortium name="RefSeq"/>
        </authorList>
    </citation>
    <scope>IDENTIFICATION</scope>
</reference>
<dbReference type="InterPro" id="IPR009689">
    <property type="entry name" value="DUF1280"/>
</dbReference>
<proteinExistence type="predicted"/>
<dbReference type="PANTHER" id="PTHR31424:SF3">
    <property type="entry name" value="RING-TYPE DOMAIN-CONTAINING PROTEIN"/>
    <property type="match status" value="1"/>
</dbReference>
<dbReference type="OMA" id="LFAQCHK"/>
<evidence type="ECO:0000313" key="3">
    <source>
        <dbReference type="RefSeq" id="XP_022111148.1"/>
    </source>
</evidence>
<name>A0A8B8A064_ACAPL</name>
<dbReference type="OrthoDB" id="10032694at2759"/>
<gene>
    <name evidence="3" type="primary">LOC110990449</name>
</gene>
<dbReference type="Proteomes" id="UP000694845">
    <property type="component" value="Unplaced"/>
</dbReference>
<accession>A0A8B8A064</accession>
<dbReference type="AlphaFoldDB" id="A0A8B8A064"/>